<reference evidence="1 2" key="1">
    <citation type="submission" date="2007-03" db="EMBL/GenBank/DDBJ databases">
        <authorList>
            <person name="Fulton L."/>
            <person name="Clifton S."/>
            <person name="Fulton B."/>
            <person name="Xu J."/>
            <person name="Minx P."/>
            <person name="Pepin K.H."/>
            <person name="Johnson M."/>
            <person name="Thiruvilangam P."/>
            <person name="Bhonagiri V."/>
            <person name="Nash W.E."/>
            <person name="Mardis E.R."/>
            <person name="Wilson R.K."/>
        </authorList>
    </citation>
    <scope>NUCLEOTIDE SEQUENCE [LARGE SCALE GENOMIC DNA]</scope>
    <source>
        <strain evidence="1 2">ATCC 29174</strain>
    </source>
</reference>
<gene>
    <name evidence="1" type="ORF">RUMOBE_02309</name>
</gene>
<sequence>MILCGNSKFWKENKKRINFTNKTENLNSFKTF</sequence>
<reference evidence="1 2" key="2">
    <citation type="submission" date="2007-04" db="EMBL/GenBank/DDBJ databases">
        <title>Draft genome sequence of Ruminococcus obeum (ATCC 29174).</title>
        <authorList>
            <person name="Sudarsanam P."/>
            <person name="Ley R."/>
            <person name="Guruge J."/>
            <person name="Turnbaugh P.J."/>
            <person name="Mahowald M."/>
            <person name="Liep D."/>
            <person name="Gordon J."/>
        </authorList>
    </citation>
    <scope>NUCLEOTIDE SEQUENCE [LARGE SCALE GENOMIC DNA]</scope>
    <source>
        <strain evidence="1 2">ATCC 29174</strain>
    </source>
</reference>
<dbReference type="EMBL" id="AAVO02000009">
    <property type="protein sequence ID" value="EDM87135.1"/>
    <property type="molecule type" value="Genomic_DNA"/>
</dbReference>
<comment type="caution">
    <text evidence="1">The sequence shown here is derived from an EMBL/GenBank/DDBJ whole genome shotgun (WGS) entry which is preliminary data.</text>
</comment>
<evidence type="ECO:0000313" key="2">
    <source>
        <dbReference type="Proteomes" id="UP000006002"/>
    </source>
</evidence>
<protein>
    <submittedName>
        <fullName evidence="1">Uncharacterized protein</fullName>
    </submittedName>
</protein>
<dbReference type="AlphaFoldDB" id="A5ZTI0"/>
<dbReference type="Proteomes" id="UP000006002">
    <property type="component" value="Unassembled WGS sequence"/>
</dbReference>
<name>A5ZTI0_9FIRM</name>
<organism evidence="1 2">
    <name type="scientific">Blautia obeum ATCC 29174</name>
    <dbReference type="NCBI Taxonomy" id="411459"/>
    <lineage>
        <taxon>Bacteria</taxon>
        <taxon>Bacillati</taxon>
        <taxon>Bacillota</taxon>
        <taxon>Clostridia</taxon>
        <taxon>Lachnospirales</taxon>
        <taxon>Lachnospiraceae</taxon>
        <taxon>Blautia</taxon>
    </lineage>
</organism>
<dbReference type="HOGENOM" id="CLU_3388294_0_0_9"/>
<evidence type="ECO:0000313" key="1">
    <source>
        <dbReference type="EMBL" id="EDM87135.1"/>
    </source>
</evidence>
<proteinExistence type="predicted"/>
<accession>A5ZTI0</accession>